<evidence type="ECO:0000313" key="3">
    <source>
        <dbReference type="WBParaSite" id="PSU_v2.g1164.t1"/>
    </source>
</evidence>
<proteinExistence type="predicted"/>
<dbReference type="AlphaFoldDB" id="A0A914XYM7"/>
<protein>
    <submittedName>
        <fullName evidence="3">Uncharacterized protein</fullName>
    </submittedName>
</protein>
<reference evidence="3" key="1">
    <citation type="submission" date="2022-11" db="UniProtKB">
        <authorList>
            <consortium name="WormBaseParasite"/>
        </authorList>
    </citation>
    <scope>IDENTIFICATION</scope>
</reference>
<evidence type="ECO:0000256" key="1">
    <source>
        <dbReference type="SAM" id="MobiDB-lite"/>
    </source>
</evidence>
<keyword evidence="2" id="KW-1185">Reference proteome</keyword>
<feature type="region of interest" description="Disordered" evidence="1">
    <location>
        <begin position="58"/>
        <end position="77"/>
    </location>
</feature>
<evidence type="ECO:0000313" key="2">
    <source>
        <dbReference type="Proteomes" id="UP000887577"/>
    </source>
</evidence>
<accession>A0A914XYM7</accession>
<feature type="compositionally biased region" description="Basic and acidic residues" evidence="1">
    <location>
        <begin position="63"/>
        <end position="77"/>
    </location>
</feature>
<name>A0A914XYM7_9BILA</name>
<sequence>MAERSPEASPSTASGAFAAAVVGVKFNATNASEDAVDVAAVAVAPASVESSVAATYGGLAAPGDREGNEGGDVSHSE</sequence>
<dbReference type="WBParaSite" id="PSU_v2.g1164.t1">
    <property type="protein sequence ID" value="PSU_v2.g1164.t1"/>
    <property type="gene ID" value="PSU_v2.g1164"/>
</dbReference>
<organism evidence="2 3">
    <name type="scientific">Panagrolaimus superbus</name>
    <dbReference type="NCBI Taxonomy" id="310955"/>
    <lineage>
        <taxon>Eukaryota</taxon>
        <taxon>Metazoa</taxon>
        <taxon>Ecdysozoa</taxon>
        <taxon>Nematoda</taxon>
        <taxon>Chromadorea</taxon>
        <taxon>Rhabditida</taxon>
        <taxon>Tylenchina</taxon>
        <taxon>Panagrolaimomorpha</taxon>
        <taxon>Panagrolaimoidea</taxon>
        <taxon>Panagrolaimidae</taxon>
        <taxon>Panagrolaimus</taxon>
    </lineage>
</organism>
<dbReference type="Proteomes" id="UP000887577">
    <property type="component" value="Unplaced"/>
</dbReference>